<evidence type="ECO:0000256" key="6">
    <source>
        <dbReference type="SAM" id="MobiDB-lite"/>
    </source>
</evidence>
<feature type="region of interest" description="Disordered" evidence="6">
    <location>
        <begin position="250"/>
        <end position="269"/>
    </location>
</feature>
<dbReference type="AlphaFoldDB" id="M2P9F9"/>
<dbReference type="Proteomes" id="UP000016930">
    <property type="component" value="Unassembled WGS sequence"/>
</dbReference>
<evidence type="ECO:0000259" key="7">
    <source>
        <dbReference type="Pfam" id="PF00004"/>
    </source>
</evidence>
<dbReference type="SUPFAM" id="SSF52540">
    <property type="entry name" value="P-loop containing nucleoside triphosphate hydrolases"/>
    <property type="match status" value="1"/>
</dbReference>
<comment type="function">
    <text evidence="5">Component of the origin recognition complex (ORC) that binds origins of replication. DNA-binding is ATP-dependent, however specific DNA sequences that define origins of replication have not been identified so far. ORC is required to assemble the pre-replication complex necessary to initiate DNA replication.</text>
</comment>
<keyword evidence="5" id="KW-0547">Nucleotide-binding</keyword>
<evidence type="ECO:0000256" key="1">
    <source>
        <dbReference type="ARBA" id="ARBA00004123"/>
    </source>
</evidence>
<dbReference type="GO" id="GO:0006270">
    <property type="term" value="P:DNA replication initiation"/>
    <property type="evidence" value="ECO:0007669"/>
    <property type="project" value="TreeGrafter"/>
</dbReference>
<evidence type="ECO:0000313" key="8">
    <source>
        <dbReference type="EMBL" id="EMD32069.1"/>
    </source>
</evidence>
<dbReference type="STRING" id="914234.M2P9F9"/>
<dbReference type="InterPro" id="IPR027417">
    <property type="entry name" value="P-loop_NTPase"/>
</dbReference>
<reference evidence="8 9" key="1">
    <citation type="journal article" date="2012" name="Proc. Natl. Acad. Sci. U.S.A.">
        <title>Comparative genomics of Ceriporiopsis subvermispora and Phanerochaete chrysosporium provide insight into selective ligninolysis.</title>
        <authorList>
            <person name="Fernandez-Fueyo E."/>
            <person name="Ruiz-Duenas F.J."/>
            <person name="Ferreira P."/>
            <person name="Floudas D."/>
            <person name="Hibbett D.S."/>
            <person name="Canessa P."/>
            <person name="Larrondo L.F."/>
            <person name="James T.Y."/>
            <person name="Seelenfreund D."/>
            <person name="Lobos S."/>
            <person name="Polanco R."/>
            <person name="Tello M."/>
            <person name="Honda Y."/>
            <person name="Watanabe T."/>
            <person name="Watanabe T."/>
            <person name="Ryu J.S."/>
            <person name="Kubicek C.P."/>
            <person name="Schmoll M."/>
            <person name="Gaskell J."/>
            <person name="Hammel K.E."/>
            <person name="St John F.J."/>
            <person name="Vanden Wymelenberg A."/>
            <person name="Sabat G."/>
            <person name="Splinter BonDurant S."/>
            <person name="Syed K."/>
            <person name="Yadav J.S."/>
            <person name="Doddapaneni H."/>
            <person name="Subramanian V."/>
            <person name="Lavin J.L."/>
            <person name="Oguiza J.A."/>
            <person name="Perez G."/>
            <person name="Pisabarro A.G."/>
            <person name="Ramirez L."/>
            <person name="Santoyo F."/>
            <person name="Master E."/>
            <person name="Coutinho P.M."/>
            <person name="Henrissat B."/>
            <person name="Lombard V."/>
            <person name="Magnuson J.K."/>
            <person name="Kuees U."/>
            <person name="Hori C."/>
            <person name="Igarashi K."/>
            <person name="Samejima M."/>
            <person name="Held B.W."/>
            <person name="Barry K.W."/>
            <person name="LaButti K.M."/>
            <person name="Lapidus A."/>
            <person name="Lindquist E.A."/>
            <person name="Lucas S.M."/>
            <person name="Riley R."/>
            <person name="Salamov A.A."/>
            <person name="Hoffmeister D."/>
            <person name="Schwenk D."/>
            <person name="Hadar Y."/>
            <person name="Yarden O."/>
            <person name="de Vries R.P."/>
            <person name="Wiebenga A."/>
            <person name="Stenlid J."/>
            <person name="Eastwood D."/>
            <person name="Grigoriev I.V."/>
            <person name="Berka R.M."/>
            <person name="Blanchette R.A."/>
            <person name="Kersten P."/>
            <person name="Martinez A.T."/>
            <person name="Vicuna R."/>
            <person name="Cullen D."/>
        </authorList>
    </citation>
    <scope>NUCLEOTIDE SEQUENCE [LARGE SCALE GENOMIC DNA]</scope>
    <source>
        <strain evidence="8 9">B</strain>
    </source>
</reference>
<organism evidence="8 9">
    <name type="scientific">Ceriporiopsis subvermispora (strain B)</name>
    <name type="common">White-rot fungus</name>
    <name type="synonym">Gelatoporia subvermispora</name>
    <dbReference type="NCBI Taxonomy" id="914234"/>
    <lineage>
        <taxon>Eukaryota</taxon>
        <taxon>Fungi</taxon>
        <taxon>Dikarya</taxon>
        <taxon>Basidiomycota</taxon>
        <taxon>Agaricomycotina</taxon>
        <taxon>Agaricomycetes</taxon>
        <taxon>Polyporales</taxon>
        <taxon>Gelatoporiaceae</taxon>
        <taxon>Gelatoporia</taxon>
    </lineage>
</organism>
<dbReference type="InterPro" id="IPR050311">
    <property type="entry name" value="ORC1/CDC6"/>
</dbReference>
<dbReference type="Gene3D" id="1.10.8.60">
    <property type="match status" value="1"/>
</dbReference>
<dbReference type="GO" id="GO:0005664">
    <property type="term" value="C:nuclear origin of replication recognition complex"/>
    <property type="evidence" value="ECO:0007669"/>
    <property type="project" value="TreeGrafter"/>
</dbReference>
<keyword evidence="3 5" id="KW-0238">DNA-binding</keyword>
<evidence type="ECO:0000313" key="9">
    <source>
        <dbReference type="Proteomes" id="UP000016930"/>
    </source>
</evidence>
<keyword evidence="4 5" id="KW-0539">Nucleus</keyword>
<dbReference type="GO" id="GO:0003688">
    <property type="term" value="F:DNA replication origin binding"/>
    <property type="evidence" value="ECO:0007669"/>
    <property type="project" value="TreeGrafter"/>
</dbReference>
<dbReference type="GO" id="GO:0005524">
    <property type="term" value="F:ATP binding"/>
    <property type="evidence" value="ECO:0007669"/>
    <property type="project" value="UniProtKB-KW"/>
</dbReference>
<sequence>MHILHVAARPEALPCREEEYMQVLRAVDQLLDEDEGSGGCIYIPGVPGTGRTATVHAVVRELKRVAERSPEPAAAYELLWEAVSGHDGAKDGHMKIDSVVLMDELDQLMTPKQDVVSNFFNWPTLAESSSSRLLLQTQLSCRGPDKIVHARLSAANEGLPADTPNIIAPDGVKFASMKVSISGDAQRALDICHHTVELVRTRKRTARTDNVREVITVMQNSPTAAYLRDLSFHERLMVAAMLKCIKKEGAEEENGPGPASAYHLSQYTR</sequence>
<keyword evidence="5" id="KW-0067">ATP-binding</keyword>
<evidence type="ECO:0000256" key="4">
    <source>
        <dbReference type="ARBA" id="ARBA00023242"/>
    </source>
</evidence>
<dbReference type="OrthoDB" id="1926878at2759"/>
<proteinExistence type="inferred from homology"/>
<name>M2P9F9_CERS8</name>
<comment type="subunit">
    <text evidence="5">ORC is composed of six subunits.</text>
</comment>
<dbReference type="PANTHER" id="PTHR10763:SF23">
    <property type="entry name" value="ORIGIN RECOGNITION COMPLEX SUBUNIT 1"/>
    <property type="match status" value="1"/>
</dbReference>
<dbReference type="Gene3D" id="3.40.50.300">
    <property type="entry name" value="P-loop containing nucleotide triphosphate hydrolases"/>
    <property type="match status" value="1"/>
</dbReference>
<accession>M2P9F9</accession>
<dbReference type="GO" id="GO:0016887">
    <property type="term" value="F:ATP hydrolysis activity"/>
    <property type="evidence" value="ECO:0007669"/>
    <property type="project" value="InterPro"/>
</dbReference>
<keyword evidence="5" id="KW-0235">DNA replication</keyword>
<protein>
    <recommendedName>
        <fullName evidence="5">Origin recognition complex subunit 1</fullName>
    </recommendedName>
</protein>
<comment type="similarity">
    <text evidence="2 5">Belongs to the ORC1 family.</text>
</comment>
<dbReference type="GO" id="GO:0033314">
    <property type="term" value="P:mitotic DNA replication checkpoint signaling"/>
    <property type="evidence" value="ECO:0007669"/>
    <property type="project" value="TreeGrafter"/>
</dbReference>
<dbReference type="EMBL" id="KB445813">
    <property type="protein sequence ID" value="EMD32069.1"/>
    <property type="molecule type" value="Genomic_DNA"/>
</dbReference>
<keyword evidence="9" id="KW-1185">Reference proteome</keyword>
<dbReference type="HOGENOM" id="CLU_1034392_0_0_1"/>
<evidence type="ECO:0000256" key="3">
    <source>
        <dbReference type="ARBA" id="ARBA00023125"/>
    </source>
</evidence>
<comment type="subcellular location">
    <subcellularLocation>
        <location evidence="1 5">Nucleus</location>
    </subcellularLocation>
</comment>
<gene>
    <name evidence="8" type="ORF">CERSUDRAFT_88356</name>
</gene>
<dbReference type="Pfam" id="PF00004">
    <property type="entry name" value="AAA"/>
    <property type="match status" value="1"/>
</dbReference>
<evidence type="ECO:0000256" key="5">
    <source>
        <dbReference type="RuleBase" id="RU365058"/>
    </source>
</evidence>
<feature type="domain" description="ATPase AAA-type core" evidence="7">
    <location>
        <begin position="42"/>
        <end position="119"/>
    </location>
</feature>
<dbReference type="InterPro" id="IPR003959">
    <property type="entry name" value="ATPase_AAA_core"/>
</dbReference>
<dbReference type="PANTHER" id="PTHR10763">
    <property type="entry name" value="CELL DIVISION CONTROL PROTEIN 6-RELATED"/>
    <property type="match status" value="1"/>
</dbReference>
<evidence type="ECO:0000256" key="2">
    <source>
        <dbReference type="ARBA" id="ARBA00008398"/>
    </source>
</evidence>